<dbReference type="AlphaFoldDB" id="A0AAP0EYC4"/>
<dbReference type="Proteomes" id="UP001419268">
    <property type="component" value="Unassembled WGS sequence"/>
</dbReference>
<reference evidence="1 2" key="1">
    <citation type="submission" date="2024-01" db="EMBL/GenBank/DDBJ databases">
        <title>Genome assemblies of Stephania.</title>
        <authorList>
            <person name="Yang L."/>
        </authorList>
    </citation>
    <scope>NUCLEOTIDE SEQUENCE [LARGE SCALE GENOMIC DNA]</scope>
    <source>
        <strain evidence="1">JXDWG</strain>
        <tissue evidence="1">Leaf</tissue>
    </source>
</reference>
<dbReference type="EMBL" id="JBBNAG010000010">
    <property type="protein sequence ID" value="KAK9100490.1"/>
    <property type="molecule type" value="Genomic_DNA"/>
</dbReference>
<evidence type="ECO:0000313" key="1">
    <source>
        <dbReference type="EMBL" id="KAK9100490.1"/>
    </source>
</evidence>
<proteinExistence type="predicted"/>
<name>A0AAP0EYC4_9MAGN</name>
<accession>A0AAP0EYC4</accession>
<sequence>MASHGWQSDTIAGRLISISLHVADADWRGRHAGAASCWRDDMWQALKEENSQISCEQMGDILAKISRTSKAS</sequence>
<keyword evidence="2" id="KW-1185">Reference proteome</keyword>
<organism evidence="1 2">
    <name type="scientific">Stephania cephalantha</name>
    <dbReference type="NCBI Taxonomy" id="152367"/>
    <lineage>
        <taxon>Eukaryota</taxon>
        <taxon>Viridiplantae</taxon>
        <taxon>Streptophyta</taxon>
        <taxon>Embryophyta</taxon>
        <taxon>Tracheophyta</taxon>
        <taxon>Spermatophyta</taxon>
        <taxon>Magnoliopsida</taxon>
        <taxon>Ranunculales</taxon>
        <taxon>Menispermaceae</taxon>
        <taxon>Menispermoideae</taxon>
        <taxon>Cissampelideae</taxon>
        <taxon>Stephania</taxon>
    </lineage>
</organism>
<protein>
    <submittedName>
        <fullName evidence="1">Uncharacterized protein</fullName>
    </submittedName>
</protein>
<comment type="caution">
    <text evidence="1">The sequence shown here is derived from an EMBL/GenBank/DDBJ whole genome shotgun (WGS) entry which is preliminary data.</text>
</comment>
<evidence type="ECO:0000313" key="2">
    <source>
        <dbReference type="Proteomes" id="UP001419268"/>
    </source>
</evidence>
<gene>
    <name evidence="1" type="ORF">Scep_023920</name>
</gene>